<accession>A0A365YJW3</accession>
<comment type="cofactor">
    <cofactor evidence="1">
        <name>Mg(2+)</name>
        <dbReference type="ChEBI" id="CHEBI:18420"/>
    </cofactor>
</comment>
<dbReference type="Pfam" id="PF00293">
    <property type="entry name" value="NUDIX"/>
    <property type="match status" value="1"/>
</dbReference>
<dbReference type="AlphaFoldDB" id="A0A365YJW3"/>
<keyword evidence="6" id="KW-0227">DNA damage</keyword>
<dbReference type="InterPro" id="IPR047127">
    <property type="entry name" value="MutT-like"/>
</dbReference>
<evidence type="ECO:0000256" key="3">
    <source>
        <dbReference type="ARBA" id="ARBA00022457"/>
    </source>
</evidence>
<reference evidence="14 15" key="1">
    <citation type="submission" date="2018-01" db="EMBL/GenBank/DDBJ databases">
        <title>Glutamicibacter soli strain NHPC-3 Whole genome sequence and assembly.</title>
        <authorList>
            <person name="Choudhury P."/>
            <person name="Gupta D."/>
            <person name="Sengupta K."/>
            <person name="Jawed A."/>
            <person name="Sultana N."/>
            <person name="Saha P."/>
        </authorList>
    </citation>
    <scope>NUCLEOTIDE SEQUENCE [LARGE SCALE GENOMIC DNA]</scope>
    <source>
        <strain evidence="14 15">NHPC-3</strain>
    </source>
</reference>
<dbReference type="GO" id="GO:0046872">
    <property type="term" value="F:metal ion binding"/>
    <property type="evidence" value="ECO:0007669"/>
    <property type="project" value="UniProtKB-KW"/>
</dbReference>
<evidence type="ECO:0000256" key="9">
    <source>
        <dbReference type="ARBA" id="ARBA00023204"/>
    </source>
</evidence>
<dbReference type="InterPro" id="IPR020476">
    <property type="entry name" value="Nudix_hydrolase"/>
</dbReference>
<comment type="catalytic activity">
    <reaction evidence="10">
        <text>8-oxo-dGTP + H2O = 8-oxo-dGMP + diphosphate + H(+)</text>
        <dbReference type="Rhea" id="RHEA:31575"/>
        <dbReference type="ChEBI" id="CHEBI:15377"/>
        <dbReference type="ChEBI" id="CHEBI:15378"/>
        <dbReference type="ChEBI" id="CHEBI:33019"/>
        <dbReference type="ChEBI" id="CHEBI:63224"/>
        <dbReference type="ChEBI" id="CHEBI:77896"/>
        <dbReference type="EC" id="3.6.1.55"/>
    </reaction>
</comment>
<dbReference type="PANTHER" id="PTHR47707">
    <property type="entry name" value="8-OXO-DGTP DIPHOSPHATASE"/>
    <property type="match status" value="1"/>
</dbReference>
<keyword evidence="9" id="KW-0234">DNA repair</keyword>
<dbReference type="RefSeq" id="WP_113606582.1">
    <property type="nucleotide sequence ID" value="NZ_JBNBOD010000002.1"/>
</dbReference>
<dbReference type="GO" id="GO:0044716">
    <property type="term" value="F:8-oxo-GDP phosphatase activity"/>
    <property type="evidence" value="ECO:0007669"/>
    <property type="project" value="TreeGrafter"/>
</dbReference>
<gene>
    <name evidence="14" type="ORF">C1H84_03685</name>
</gene>
<dbReference type="Proteomes" id="UP000252167">
    <property type="component" value="Unassembled WGS sequence"/>
</dbReference>
<organism evidence="14 15">
    <name type="scientific">Glutamicibacter soli</name>
    <dbReference type="NCBI Taxonomy" id="453836"/>
    <lineage>
        <taxon>Bacteria</taxon>
        <taxon>Bacillati</taxon>
        <taxon>Actinomycetota</taxon>
        <taxon>Actinomycetes</taxon>
        <taxon>Micrococcales</taxon>
        <taxon>Micrococcaceae</taxon>
        <taxon>Glutamicibacter</taxon>
    </lineage>
</organism>
<evidence type="ECO:0000313" key="14">
    <source>
        <dbReference type="EMBL" id="RBM02550.1"/>
    </source>
</evidence>
<dbReference type="GO" id="GO:0008413">
    <property type="term" value="F:8-oxo-7,8-dihydroguanosine triphosphate pyrophosphatase activity"/>
    <property type="evidence" value="ECO:0007669"/>
    <property type="project" value="TreeGrafter"/>
</dbReference>
<evidence type="ECO:0000256" key="11">
    <source>
        <dbReference type="ARBA" id="ARBA00038905"/>
    </source>
</evidence>
<evidence type="ECO:0000256" key="8">
    <source>
        <dbReference type="ARBA" id="ARBA00022842"/>
    </source>
</evidence>
<proteinExistence type="inferred from homology"/>
<dbReference type="PROSITE" id="PS51462">
    <property type="entry name" value="NUDIX"/>
    <property type="match status" value="1"/>
</dbReference>
<dbReference type="SUPFAM" id="SSF55811">
    <property type="entry name" value="Nudix"/>
    <property type="match status" value="1"/>
</dbReference>
<dbReference type="GO" id="GO:0035539">
    <property type="term" value="F:8-oxo-7,8-dihydrodeoxyguanosine triphosphate pyrophosphatase activity"/>
    <property type="evidence" value="ECO:0007669"/>
    <property type="project" value="UniProtKB-EC"/>
</dbReference>
<keyword evidence="4" id="KW-0235">DNA replication</keyword>
<evidence type="ECO:0000256" key="5">
    <source>
        <dbReference type="ARBA" id="ARBA00022723"/>
    </source>
</evidence>
<dbReference type="GO" id="GO:0044715">
    <property type="term" value="F:8-oxo-dGDP phosphatase activity"/>
    <property type="evidence" value="ECO:0007669"/>
    <property type="project" value="TreeGrafter"/>
</dbReference>
<dbReference type="InterPro" id="IPR015797">
    <property type="entry name" value="NUDIX_hydrolase-like_dom_sf"/>
</dbReference>
<evidence type="ECO:0000256" key="1">
    <source>
        <dbReference type="ARBA" id="ARBA00001946"/>
    </source>
</evidence>
<comment type="caution">
    <text evidence="14">The sequence shown here is derived from an EMBL/GenBank/DDBJ whole genome shotgun (WGS) entry which is preliminary data.</text>
</comment>
<dbReference type="EMBL" id="POAF01000002">
    <property type="protein sequence ID" value="RBM02550.1"/>
    <property type="molecule type" value="Genomic_DNA"/>
</dbReference>
<keyword evidence="15" id="KW-1185">Reference proteome</keyword>
<keyword evidence="8" id="KW-0460">Magnesium</keyword>
<comment type="similarity">
    <text evidence="2 12">Belongs to the Nudix hydrolase family.</text>
</comment>
<dbReference type="GO" id="GO:0006281">
    <property type="term" value="P:DNA repair"/>
    <property type="evidence" value="ECO:0007669"/>
    <property type="project" value="UniProtKB-KW"/>
</dbReference>
<evidence type="ECO:0000256" key="2">
    <source>
        <dbReference type="ARBA" id="ARBA00005582"/>
    </source>
</evidence>
<dbReference type="EC" id="3.6.1.55" evidence="11"/>
<dbReference type="PRINTS" id="PR00502">
    <property type="entry name" value="NUDIXFAMILY"/>
</dbReference>
<keyword evidence="7 12" id="KW-0378">Hydrolase</keyword>
<evidence type="ECO:0000256" key="6">
    <source>
        <dbReference type="ARBA" id="ARBA00022763"/>
    </source>
</evidence>
<dbReference type="PANTHER" id="PTHR47707:SF1">
    <property type="entry name" value="NUDIX HYDROLASE FAMILY PROTEIN"/>
    <property type="match status" value="1"/>
</dbReference>
<evidence type="ECO:0000259" key="13">
    <source>
        <dbReference type="PROSITE" id="PS51462"/>
    </source>
</evidence>
<dbReference type="PROSITE" id="PS00893">
    <property type="entry name" value="NUDIX_BOX"/>
    <property type="match status" value="1"/>
</dbReference>
<dbReference type="CDD" id="cd03425">
    <property type="entry name" value="NUDIX_MutT_NudA_like"/>
    <property type="match status" value="1"/>
</dbReference>
<sequence>MNTPLKQIVAVAIVDDLTSPTRMLAARRNRPEALAGLWEFPGGKVEPGESDTSAVHRELREELGVELSLGAEITGPLAQGWQLNDKAAMRVWFAVITQGEPQPLDGHDQLAWLDLDDSLGEAVEWIPADAPIVRACLNLSRIGHLAGHP</sequence>
<keyword evidence="5" id="KW-0479">Metal-binding</keyword>
<evidence type="ECO:0000256" key="12">
    <source>
        <dbReference type="RuleBase" id="RU003476"/>
    </source>
</evidence>
<evidence type="ECO:0000313" key="15">
    <source>
        <dbReference type="Proteomes" id="UP000252167"/>
    </source>
</evidence>
<evidence type="ECO:0000256" key="4">
    <source>
        <dbReference type="ARBA" id="ARBA00022705"/>
    </source>
</evidence>
<protein>
    <recommendedName>
        <fullName evidence="11">8-oxo-dGTP diphosphatase</fullName>
        <ecNumber evidence="11">3.6.1.55</ecNumber>
    </recommendedName>
</protein>
<evidence type="ECO:0000256" key="7">
    <source>
        <dbReference type="ARBA" id="ARBA00022801"/>
    </source>
</evidence>
<keyword evidence="3" id="KW-0515">Mutator protein</keyword>
<dbReference type="Gene3D" id="3.90.79.10">
    <property type="entry name" value="Nucleoside Triphosphate Pyrophosphohydrolase"/>
    <property type="match status" value="1"/>
</dbReference>
<name>A0A365YJW3_9MICC</name>
<dbReference type="InterPro" id="IPR020084">
    <property type="entry name" value="NUDIX_hydrolase_CS"/>
</dbReference>
<evidence type="ECO:0000256" key="10">
    <source>
        <dbReference type="ARBA" id="ARBA00035861"/>
    </source>
</evidence>
<dbReference type="GO" id="GO:0006260">
    <property type="term" value="P:DNA replication"/>
    <property type="evidence" value="ECO:0007669"/>
    <property type="project" value="UniProtKB-KW"/>
</dbReference>
<dbReference type="InterPro" id="IPR000086">
    <property type="entry name" value="NUDIX_hydrolase_dom"/>
</dbReference>
<feature type="domain" description="Nudix hydrolase" evidence="13">
    <location>
        <begin position="4"/>
        <end position="135"/>
    </location>
</feature>